<comment type="subunit">
    <text evidence="7">Part of the 30S ribosomal subunit.</text>
</comment>
<feature type="domain" description="Small ribosomal subunit protein uS7" evidence="9">
    <location>
        <begin position="2"/>
        <end position="149"/>
    </location>
</feature>
<comment type="subcellular location">
    <subcellularLocation>
        <location evidence="7">Plastid</location>
        <location evidence="7">Chloroplast</location>
    </subcellularLocation>
</comment>
<evidence type="ECO:0000256" key="1">
    <source>
        <dbReference type="ARBA" id="ARBA00007151"/>
    </source>
</evidence>
<dbReference type="HAMAP" id="MF_00480_B">
    <property type="entry name" value="Ribosomal_uS7_B"/>
    <property type="match status" value="1"/>
</dbReference>
<comment type="similarity">
    <text evidence="1 7 8">Belongs to the universal ribosomal protein uS7 family.</text>
</comment>
<dbReference type="SUPFAM" id="SSF47973">
    <property type="entry name" value="Ribosomal protein S7"/>
    <property type="match status" value="1"/>
</dbReference>
<dbReference type="PIRSF" id="PIRSF002122">
    <property type="entry name" value="RPS7p_RPS7a_RPS5e_RPS7o"/>
    <property type="match status" value="1"/>
</dbReference>
<dbReference type="RefSeq" id="YP_009725382.1">
    <property type="nucleotide sequence ID" value="NC_045839.1"/>
</dbReference>
<evidence type="ECO:0000256" key="6">
    <source>
        <dbReference type="ARBA" id="ARBA00035151"/>
    </source>
</evidence>
<dbReference type="PROSITE" id="PS00052">
    <property type="entry name" value="RIBOSOMAL_S7"/>
    <property type="match status" value="1"/>
</dbReference>
<dbReference type="PANTHER" id="PTHR11205">
    <property type="entry name" value="RIBOSOMAL PROTEIN S7"/>
    <property type="match status" value="1"/>
</dbReference>
<comment type="function">
    <text evidence="7">One of the primary rRNA binding proteins, it binds directly to 16S rRNA where it nucleates assembly of the head domain of the 30S subunit.</text>
</comment>
<dbReference type="GO" id="GO:0006412">
    <property type="term" value="P:translation"/>
    <property type="evidence" value="ECO:0007669"/>
    <property type="project" value="UniProtKB-UniRule"/>
</dbReference>
<dbReference type="GO" id="GO:0009507">
    <property type="term" value="C:chloroplast"/>
    <property type="evidence" value="ECO:0007669"/>
    <property type="project" value="UniProtKB-SubCell"/>
</dbReference>
<dbReference type="CDD" id="cd14871">
    <property type="entry name" value="uS7_Chloroplast"/>
    <property type="match status" value="1"/>
</dbReference>
<dbReference type="GeneID" id="43960850"/>
<keyword evidence="3 7" id="KW-0694">RNA-binding</keyword>
<dbReference type="InterPro" id="IPR023798">
    <property type="entry name" value="Ribosomal_uS7_dom"/>
</dbReference>
<proteinExistence type="inferred from homology"/>
<keyword evidence="10" id="KW-0934">Plastid</keyword>
<dbReference type="GO" id="GO:0019843">
    <property type="term" value="F:rRNA binding"/>
    <property type="evidence" value="ECO:0007669"/>
    <property type="project" value="UniProtKB-UniRule"/>
</dbReference>
<keyword evidence="2 7" id="KW-0699">rRNA-binding</keyword>
<name>A0A6B9VNT5_9CHLO</name>
<organism evidence="10">
    <name type="scientific">Trebouxia lynnae</name>
    <dbReference type="NCBI Taxonomy" id="1825957"/>
    <lineage>
        <taxon>Eukaryota</taxon>
        <taxon>Viridiplantae</taxon>
        <taxon>Chlorophyta</taxon>
        <taxon>core chlorophytes</taxon>
        <taxon>Trebouxiophyceae</taxon>
        <taxon>Trebouxiales</taxon>
        <taxon>Trebouxiaceae</taxon>
        <taxon>Trebouxia</taxon>
    </lineage>
</organism>
<evidence type="ECO:0000313" key="10">
    <source>
        <dbReference type="EMBL" id="QHO63888.1"/>
    </source>
</evidence>
<dbReference type="InterPro" id="IPR036823">
    <property type="entry name" value="Ribosomal_uS7_dom_sf"/>
</dbReference>
<evidence type="ECO:0000256" key="2">
    <source>
        <dbReference type="ARBA" id="ARBA00022730"/>
    </source>
</evidence>
<keyword evidence="10" id="KW-0150">Chloroplast</keyword>
<evidence type="ECO:0000256" key="5">
    <source>
        <dbReference type="ARBA" id="ARBA00023274"/>
    </source>
</evidence>
<dbReference type="NCBIfam" id="TIGR01029">
    <property type="entry name" value="rpsG_bact"/>
    <property type="match status" value="1"/>
</dbReference>
<dbReference type="GO" id="GO:0003735">
    <property type="term" value="F:structural constituent of ribosome"/>
    <property type="evidence" value="ECO:0007669"/>
    <property type="project" value="InterPro"/>
</dbReference>
<keyword evidence="5 7" id="KW-0687">Ribonucleoprotein</keyword>
<dbReference type="EMBL" id="MK643158">
    <property type="protein sequence ID" value="QHO63888.1"/>
    <property type="molecule type" value="Genomic_DNA"/>
</dbReference>
<protein>
    <recommendedName>
        <fullName evidence="6 7">Small ribosomal subunit protein uS7c</fullName>
    </recommendedName>
</protein>
<evidence type="ECO:0000256" key="8">
    <source>
        <dbReference type="RuleBase" id="RU003619"/>
    </source>
</evidence>
<reference evidence="10" key="1">
    <citation type="journal article" date="2019" name="J. Phycol.">
        <title>The chloroplast genome of the lichen-symbiont microalga Trebouxia sp. Tr9 (Trebouxiophyceae, Chlorophyta) shows short inverted repeats with a single gene and loss of the rps4 gene, which is encoded by the nucleus.</title>
        <authorList>
            <person name="Martinez-Alberola F."/>
            <person name="Barreno E."/>
            <person name="Casano L.M."/>
            <person name="Gasulla F."/>
            <person name="Molins A."/>
            <person name="Moya P."/>
            <person name="Gonzalez-Hourcade M."/>
            <person name="Del Campo E.M."/>
        </authorList>
    </citation>
    <scope>NUCLEOTIDE SEQUENCE</scope>
    <source>
        <strain evidence="10">TR9</strain>
    </source>
</reference>
<sequence length="156" mass="17764">MPRRRTPKKRTLTPDPVYDSRLVHTIVNHLMKEGKKSLAYKIFYDAMKQIGNTTQQDPVKVIEQAVRNATPLVEVKAKRVGGSTYQVPLAVKTERGTALSIRWLLASCRSRSGRSMISKVTNEFLDASKNMGNAIRKRDEVHRMAEANKAFAKYRF</sequence>
<dbReference type="GO" id="GO:0015935">
    <property type="term" value="C:small ribosomal subunit"/>
    <property type="evidence" value="ECO:0007669"/>
    <property type="project" value="InterPro"/>
</dbReference>
<accession>A0A6B9VNT5</accession>
<evidence type="ECO:0000256" key="4">
    <source>
        <dbReference type="ARBA" id="ARBA00022980"/>
    </source>
</evidence>
<keyword evidence="4 7" id="KW-0689">Ribosomal protein</keyword>
<evidence type="ECO:0000256" key="7">
    <source>
        <dbReference type="HAMAP-Rule" id="MF_00480"/>
    </source>
</evidence>
<evidence type="ECO:0000256" key="3">
    <source>
        <dbReference type="ARBA" id="ARBA00022884"/>
    </source>
</evidence>
<dbReference type="InterPro" id="IPR020606">
    <property type="entry name" value="Ribosomal_uS7_CS"/>
</dbReference>
<dbReference type="InterPro" id="IPR000235">
    <property type="entry name" value="Ribosomal_uS7"/>
</dbReference>
<dbReference type="FunFam" id="1.10.455.10:FF:000001">
    <property type="entry name" value="30S ribosomal protein S7"/>
    <property type="match status" value="1"/>
</dbReference>
<geneLocation type="chloroplast" evidence="10"/>
<evidence type="ECO:0000259" key="9">
    <source>
        <dbReference type="Pfam" id="PF00177"/>
    </source>
</evidence>
<gene>
    <name evidence="7 10" type="primary">rps7</name>
</gene>
<dbReference type="InterPro" id="IPR005717">
    <property type="entry name" value="Ribosomal_uS7_bac/org-type"/>
</dbReference>
<dbReference type="AlphaFoldDB" id="A0A6B9VNT5"/>
<dbReference type="Pfam" id="PF00177">
    <property type="entry name" value="Ribosomal_S7"/>
    <property type="match status" value="1"/>
</dbReference>
<dbReference type="Gene3D" id="1.10.455.10">
    <property type="entry name" value="Ribosomal protein S7 domain"/>
    <property type="match status" value="1"/>
</dbReference>